<reference evidence="2 3" key="1">
    <citation type="journal article" date="2024" name="Ann. Entomol. Soc. Am.">
        <title>Genomic analyses of the southern and eastern yellowjacket wasps (Hymenoptera: Vespidae) reveal evolutionary signatures of social life.</title>
        <authorList>
            <person name="Catto M.A."/>
            <person name="Caine P.B."/>
            <person name="Orr S.E."/>
            <person name="Hunt B.G."/>
            <person name="Goodisman M.A.D."/>
        </authorList>
    </citation>
    <scope>NUCLEOTIDE SEQUENCE [LARGE SCALE GENOMIC DNA]</scope>
    <source>
        <strain evidence="2">233</strain>
        <tissue evidence="2">Head and thorax</tissue>
    </source>
</reference>
<evidence type="ECO:0000313" key="3">
    <source>
        <dbReference type="Proteomes" id="UP001607302"/>
    </source>
</evidence>
<organism evidence="2 3">
    <name type="scientific">Vespula squamosa</name>
    <name type="common">Southern yellow jacket</name>
    <name type="synonym">Wasp</name>
    <dbReference type="NCBI Taxonomy" id="30214"/>
    <lineage>
        <taxon>Eukaryota</taxon>
        <taxon>Metazoa</taxon>
        <taxon>Ecdysozoa</taxon>
        <taxon>Arthropoda</taxon>
        <taxon>Hexapoda</taxon>
        <taxon>Insecta</taxon>
        <taxon>Pterygota</taxon>
        <taxon>Neoptera</taxon>
        <taxon>Endopterygota</taxon>
        <taxon>Hymenoptera</taxon>
        <taxon>Apocrita</taxon>
        <taxon>Aculeata</taxon>
        <taxon>Vespoidea</taxon>
        <taxon>Vespidae</taxon>
        <taxon>Vespinae</taxon>
        <taxon>Vespula</taxon>
    </lineage>
</organism>
<comment type="caution">
    <text evidence="2">The sequence shown here is derived from an EMBL/GenBank/DDBJ whole genome shotgun (WGS) entry which is preliminary data.</text>
</comment>
<sequence>MVSFSRYRLSEISFVLKAVATLVISLKKAPPNKVDRSVWEQLIGLYPCLVECTIASASGQVTRSLREALLQYHDLLKPPLNNTPTSTGV</sequence>
<evidence type="ECO:0000313" key="2">
    <source>
        <dbReference type="EMBL" id="KAL2713778.1"/>
    </source>
</evidence>
<dbReference type="Proteomes" id="UP001607302">
    <property type="component" value="Unassembled WGS sequence"/>
</dbReference>
<dbReference type="InterPro" id="IPR032817">
    <property type="entry name" value="Mon2_C"/>
</dbReference>
<protein>
    <submittedName>
        <fullName evidence="2">Protein MON2 isoform X3</fullName>
    </submittedName>
</protein>
<gene>
    <name evidence="2" type="ORF">V1478_016335</name>
</gene>
<name>A0ABD1ZZH0_VESSQ</name>
<evidence type="ECO:0000259" key="1">
    <source>
        <dbReference type="Pfam" id="PF16206"/>
    </source>
</evidence>
<feature type="domain" description="Mon2 C-terminal" evidence="1">
    <location>
        <begin position="5"/>
        <end position="79"/>
    </location>
</feature>
<keyword evidence="3" id="KW-1185">Reference proteome</keyword>
<dbReference type="EMBL" id="JAUDFV010000157">
    <property type="protein sequence ID" value="KAL2713778.1"/>
    <property type="molecule type" value="Genomic_DNA"/>
</dbReference>
<accession>A0ABD1ZZH0</accession>
<dbReference type="AlphaFoldDB" id="A0ABD1ZZH0"/>
<dbReference type="Pfam" id="PF16206">
    <property type="entry name" value="Mon2_C"/>
    <property type="match status" value="1"/>
</dbReference>
<proteinExistence type="predicted"/>